<organism evidence="5 6">
    <name type="scientific">Rubritalea tangerina</name>
    <dbReference type="NCBI Taxonomy" id="430798"/>
    <lineage>
        <taxon>Bacteria</taxon>
        <taxon>Pseudomonadati</taxon>
        <taxon>Verrucomicrobiota</taxon>
        <taxon>Verrucomicrobiia</taxon>
        <taxon>Verrucomicrobiales</taxon>
        <taxon>Rubritaleaceae</taxon>
        <taxon>Rubritalea</taxon>
    </lineage>
</organism>
<keyword evidence="2" id="KW-0479">Metal-binding</keyword>
<dbReference type="InterPro" id="IPR011650">
    <property type="entry name" value="Peptidase_M20_dimer"/>
</dbReference>
<dbReference type="PANTHER" id="PTHR43270">
    <property type="entry name" value="BETA-ALA-HIS DIPEPTIDASE"/>
    <property type="match status" value="1"/>
</dbReference>
<comment type="caution">
    <text evidence="5">The sequence shown here is derived from an EMBL/GenBank/DDBJ whole genome shotgun (WGS) entry which is preliminary data.</text>
</comment>
<evidence type="ECO:0000256" key="2">
    <source>
        <dbReference type="ARBA" id="ARBA00022723"/>
    </source>
</evidence>
<evidence type="ECO:0000256" key="3">
    <source>
        <dbReference type="ARBA" id="ARBA00022801"/>
    </source>
</evidence>
<evidence type="ECO:0000313" key="5">
    <source>
        <dbReference type="EMBL" id="MFD2158687.1"/>
    </source>
</evidence>
<dbReference type="NCBIfam" id="NF006579">
    <property type="entry name" value="PRK09104.1"/>
    <property type="match status" value="1"/>
</dbReference>
<name>A0ABW4Z9Y5_9BACT</name>
<dbReference type="Proteomes" id="UP001597389">
    <property type="component" value="Unassembled WGS sequence"/>
</dbReference>
<reference evidence="6" key="1">
    <citation type="journal article" date="2019" name="Int. J. Syst. Evol. Microbiol.">
        <title>The Global Catalogue of Microorganisms (GCM) 10K type strain sequencing project: providing services to taxonomists for standard genome sequencing and annotation.</title>
        <authorList>
            <consortium name="The Broad Institute Genomics Platform"/>
            <consortium name="The Broad Institute Genome Sequencing Center for Infectious Disease"/>
            <person name="Wu L."/>
            <person name="Ma J."/>
        </authorList>
    </citation>
    <scope>NUCLEOTIDE SEQUENCE [LARGE SCALE GENOMIC DNA]</scope>
    <source>
        <strain evidence="6">CCUG 57942</strain>
    </source>
</reference>
<feature type="domain" description="Peptidase M20 dimerisation" evidence="4">
    <location>
        <begin position="189"/>
        <end position="350"/>
    </location>
</feature>
<dbReference type="Gene3D" id="3.40.630.10">
    <property type="entry name" value="Zn peptidases"/>
    <property type="match status" value="1"/>
</dbReference>
<keyword evidence="1" id="KW-0645">Protease</keyword>
<dbReference type="EMBL" id="JBHUJB010000031">
    <property type="protein sequence ID" value="MFD2158687.1"/>
    <property type="molecule type" value="Genomic_DNA"/>
</dbReference>
<dbReference type="InterPro" id="IPR051458">
    <property type="entry name" value="Cyt/Met_Dipeptidase"/>
</dbReference>
<keyword evidence="6" id="KW-1185">Reference proteome</keyword>
<evidence type="ECO:0000256" key="1">
    <source>
        <dbReference type="ARBA" id="ARBA00022670"/>
    </source>
</evidence>
<keyword evidence="3 5" id="KW-0378">Hydrolase</keyword>
<dbReference type="PANTHER" id="PTHR43270:SF12">
    <property type="entry name" value="SUCCINYL-DIAMINOPIMELATE DESUCCINYLASE"/>
    <property type="match status" value="1"/>
</dbReference>
<dbReference type="Pfam" id="PF07687">
    <property type="entry name" value="M20_dimer"/>
    <property type="match status" value="1"/>
</dbReference>
<protein>
    <submittedName>
        <fullName evidence="5">Dipeptidase</fullName>
        <ecNumber evidence="5">3.4.13.-</ecNumber>
    </submittedName>
</protein>
<sequence length="453" mass="48777">MGIRMNGVMQSELDDLFEFLRFPSISTASEHGKDVRACGEWLLGKLSSMGLDAELHETAGHPVVVARNAHHDDRKTVLIYGHYDVQPVDPLELWDTPPFEPVLKDGRIWARGATDNKGQMLAHVLGVEQTLKEEGELPVNLIFLFEGEEEIGSPNLVPFIEAHKEVLACDIIAVSDTGMVARGVPTMGYGLRGITCCEVTVKGPAGDLHSGVYGGAVANPATAVARLVASLHDADGKIAIEGFYDDVKPLEGWEREMWAQVPGVSDADLLAQTGAPEVFGEPGYSSAERLWARPTAEVNGIGGGYQGEGSKTVLPAEAMAKFSFRLVPNQDPIDISRKVQAHLEKHAPAGVRVSVEAGHDGKPYYTDPHSAYGKAAQVALEKAFGKQPVLIREGGSIPIIKDMQDILGADTLLLGLALPDCQIHAPNENFWVENFEAGIAMNRILLGELASVE</sequence>
<dbReference type="RefSeq" id="WP_377177828.1">
    <property type="nucleotide sequence ID" value="NZ_JBHUJB010000031.1"/>
</dbReference>
<keyword evidence="5" id="KW-0224">Dipeptidase</keyword>
<dbReference type="EC" id="3.4.13.-" evidence="5"/>
<dbReference type="SUPFAM" id="SSF53187">
    <property type="entry name" value="Zn-dependent exopeptidases"/>
    <property type="match status" value="1"/>
</dbReference>
<dbReference type="Gene3D" id="3.30.70.360">
    <property type="match status" value="1"/>
</dbReference>
<dbReference type="InterPro" id="IPR002933">
    <property type="entry name" value="Peptidase_M20"/>
</dbReference>
<evidence type="ECO:0000313" key="6">
    <source>
        <dbReference type="Proteomes" id="UP001597389"/>
    </source>
</evidence>
<dbReference type="Pfam" id="PF01546">
    <property type="entry name" value="Peptidase_M20"/>
    <property type="match status" value="1"/>
</dbReference>
<evidence type="ECO:0000259" key="4">
    <source>
        <dbReference type="Pfam" id="PF07687"/>
    </source>
</evidence>
<dbReference type="GO" id="GO:0016805">
    <property type="term" value="F:dipeptidase activity"/>
    <property type="evidence" value="ECO:0007669"/>
    <property type="project" value="UniProtKB-KW"/>
</dbReference>
<dbReference type="NCBIfam" id="NF005914">
    <property type="entry name" value="PRK07907.1"/>
    <property type="match status" value="1"/>
</dbReference>
<proteinExistence type="predicted"/>
<gene>
    <name evidence="5" type="ORF">ACFSW8_07250</name>
</gene>
<accession>A0ABW4Z9Y5</accession>
<dbReference type="NCBIfam" id="NF006053">
    <property type="entry name" value="PRK08201.1"/>
    <property type="match status" value="1"/>
</dbReference>